<gene>
    <name evidence="2" type="ORF">DFR31_2477</name>
</gene>
<reference evidence="2 3" key="1">
    <citation type="submission" date="2018-10" db="EMBL/GenBank/DDBJ databases">
        <title>Genomic Encyclopedia of Type Strains, Phase IV (KMG-IV): sequencing the most valuable type-strain genomes for metagenomic binning, comparative biology and taxonomic classification.</title>
        <authorList>
            <person name="Goeker M."/>
        </authorList>
    </citation>
    <scope>NUCLEOTIDE SEQUENCE [LARGE SCALE GENOMIC DNA]</scope>
    <source>
        <strain evidence="2 3">DSM 12769</strain>
    </source>
</reference>
<dbReference type="AlphaFoldDB" id="A0A498C2U2"/>
<feature type="transmembrane region" description="Helical" evidence="1">
    <location>
        <begin position="14"/>
        <end position="33"/>
    </location>
</feature>
<dbReference type="EMBL" id="RCDA01000004">
    <property type="protein sequence ID" value="RLK47158.1"/>
    <property type="molecule type" value="Genomic_DNA"/>
</dbReference>
<keyword evidence="1" id="KW-0472">Membrane</keyword>
<comment type="caution">
    <text evidence="2">The sequence shown here is derived from an EMBL/GenBank/DDBJ whole genome shotgun (WGS) entry which is preliminary data.</text>
</comment>
<protein>
    <submittedName>
        <fullName evidence="2">Uncharacterized protein</fullName>
    </submittedName>
</protein>
<keyword evidence="3" id="KW-1185">Reference proteome</keyword>
<sequence length="34" mass="3690">MASRALKSLKGEGWLRLLLCVVLLASLYLLSVAT</sequence>
<name>A0A498C2U2_9GAMM</name>
<evidence type="ECO:0000313" key="2">
    <source>
        <dbReference type="EMBL" id="RLK47158.1"/>
    </source>
</evidence>
<evidence type="ECO:0000256" key="1">
    <source>
        <dbReference type="SAM" id="Phobius"/>
    </source>
</evidence>
<dbReference type="Proteomes" id="UP000275461">
    <property type="component" value="Unassembled WGS sequence"/>
</dbReference>
<feature type="non-terminal residue" evidence="2">
    <location>
        <position position="34"/>
    </location>
</feature>
<keyword evidence="1" id="KW-0812">Transmembrane</keyword>
<evidence type="ECO:0000313" key="3">
    <source>
        <dbReference type="Proteomes" id="UP000275461"/>
    </source>
</evidence>
<keyword evidence="1" id="KW-1133">Transmembrane helix</keyword>
<accession>A0A498C2U2</accession>
<proteinExistence type="predicted"/>
<organism evidence="2 3">
    <name type="scientific">Alkalispirillum mobile</name>
    <dbReference type="NCBI Taxonomy" id="85925"/>
    <lineage>
        <taxon>Bacteria</taxon>
        <taxon>Pseudomonadati</taxon>
        <taxon>Pseudomonadota</taxon>
        <taxon>Gammaproteobacteria</taxon>
        <taxon>Chromatiales</taxon>
        <taxon>Ectothiorhodospiraceae</taxon>
        <taxon>Alkalispirillum</taxon>
    </lineage>
</organism>